<name>A0A1I2H4Q1_9RHOB</name>
<reference evidence="1 2" key="1">
    <citation type="submission" date="2016-10" db="EMBL/GenBank/DDBJ databases">
        <authorList>
            <person name="de Groot N.N."/>
        </authorList>
    </citation>
    <scope>NUCLEOTIDE SEQUENCE [LARGE SCALE GENOMIC DNA]</scope>
    <source>
        <strain evidence="1 2">DSM 11443</strain>
    </source>
</reference>
<sequence length="64" mass="6897">MESRDPITERGRFWRIAGEGAAFQAGSAAIDSATIVASLVFQLSEVYGRLGERLRCSGRPLPAT</sequence>
<dbReference type="STRING" id="74348.SAMN04488523_1393"/>
<proteinExistence type="predicted"/>
<keyword evidence="2" id="KW-1185">Reference proteome</keyword>
<evidence type="ECO:0000313" key="1">
    <source>
        <dbReference type="EMBL" id="SFF25164.1"/>
    </source>
</evidence>
<protein>
    <submittedName>
        <fullName evidence="1">Uncharacterized protein</fullName>
    </submittedName>
</protein>
<evidence type="ECO:0000313" key="2">
    <source>
        <dbReference type="Proteomes" id="UP000198977"/>
    </source>
</evidence>
<dbReference type="Proteomes" id="UP000198977">
    <property type="component" value="Unassembled WGS sequence"/>
</dbReference>
<dbReference type="EMBL" id="FOMW01000039">
    <property type="protein sequence ID" value="SFF25164.1"/>
    <property type="molecule type" value="Genomic_DNA"/>
</dbReference>
<accession>A0A1I2H4Q1</accession>
<gene>
    <name evidence="1" type="ORF">SAMN04488523_1393</name>
</gene>
<dbReference type="AlphaFoldDB" id="A0A1I2H4Q1"/>
<organism evidence="1 2">
    <name type="scientific">Sulfitobacter brevis</name>
    <dbReference type="NCBI Taxonomy" id="74348"/>
    <lineage>
        <taxon>Bacteria</taxon>
        <taxon>Pseudomonadati</taxon>
        <taxon>Pseudomonadota</taxon>
        <taxon>Alphaproteobacteria</taxon>
        <taxon>Rhodobacterales</taxon>
        <taxon>Roseobacteraceae</taxon>
        <taxon>Sulfitobacter</taxon>
    </lineage>
</organism>